<gene>
    <name evidence="1" type="ORF">GCM10011611_46460</name>
</gene>
<reference evidence="1" key="1">
    <citation type="journal article" date="2014" name="Int. J. Syst. Evol. Microbiol.">
        <title>Complete genome sequence of Corynebacterium casei LMG S-19264T (=DSM 44701T), isolated from a smear-ripened cheese.</title>
        <authorList>
            <consortium name="US DOE Joint Genome Institute (JGI-PGF)"/>
            <person name="Walter F."/>
            <person name="Albersmeier A."/>
            <person name="Kalinowski J."/>
            <person name="Ruckert C."/>
        </authorList>
    </citation>
    <scope>NUCLEOTIDE SEQUENCE</scope>
    <source>
        <strain evidence="1">CGMCC 1.15725</strain>
    </source>
</reference>
<protein>
    <recommendedName>
        <fullName evidence="3">DUF885 domain-containing protein</fullName>
    </recommendedName>
</protein>
<dbReference type="EMBL" id="BMJQ01000013">
    <property type="protein sequence ID" value="GGF34940.1"/>
    <property type="molecule type" value="Genomic_DNA"/>
</dbReference>
<dbReference type="PANTHER" id="PTHR33361">
    <property type="entry name" value="GLR0591 PROTEIN"/>
    <property type="match status" value="1"/>
</dbReference>
<evidence type="ECO:0000313" key="2">
    <source>
        <dbReference type="Proteomes" id="UP000646365"/>
    </source>
</evidence>
<evidence type="ECO:0008006" key="3">
    <source>
        <dbReference type="Google" id="ProtNLM"/>
    </source>
</evidence>
<reference evidence="1" key="2">
    <citation type="submission" date="2020-09" db="EMBL/GenBank/DDBJ databases">
        <authorList>
            <person name="Sun Q."/>
            <person name="Zhou Y."/>
        </authorList>
    </citation>
    <scope>NUCLEOTIDE SEQUENCE</scope>
    <source>
        <strain evidence="1">CGMCC 1.15725</strain>
    </source>
</reference>
<proteinExistence type="predicted"/>
<dbReference type="AlphaFoldDB" id="A0A8J3E5D4"/>
<accession>A0A8J3E5D4</accession>
<dbReference type="PANTHER" id="PTHR33361:SF16">
    <property type="entry name" value="DUF885 DOMAIN-CONTAINING PROTEIN"/>
    <property type="match status" value="1"/>
</dbReference>
<dbReference type="InterPro" id="IPR010281">
    <property type="entry name" value="DUF885"/>
</dbReference>
<comment type="caution">
    <text evidence="1">The sequence shown here is derived from an EMBL/GenBank/DDBJ whole genome shotgun (WGS) entry which is preliminary data.</text>
</comment>
<name>A0A8J3E5D4_9PROT</name>
<keyword evidence="2" id="KW-1185">Reference proteome</keyword>
<dbReference type="RefSeq" id="WP_189050264.1">
    <property type="nucleotide sequence ID" value="NZ_BMJQ01000013.1"/>
</dbReference>
<sequence>MPDAADARLNQFLDDAFREELTLMPEVATMWGRPEGKARWGDQSDAGREAEFRLAERLLGELERGFPLDGLSPEGRLSHRLFSERCRQRLALEPHRWLLYPVTHMLGPHSLLPMTLVTAHQIATPADAEAYVARLAGLGPAIDQLLSAVEARRARGIAAPGLTYPKMIAAARALVTGQPFGPGGTSPLLADFTAKLDRLALPDERRAALAAAATAALGQHMGPAYRRFIAAIERLEAEVEPAYGLCRFPGGREAYAALLRRETTLELSAEAVSALGRRELARIHEEMHAIMTRVGFAGDLAAFIAWMREAPELHLENDAAGKAAYLARAQATVDAMQRRLSDIVGRLPKAALEVTPMVGFNQGSATAAFYTQPASDGSRPGYLEVNLVDVAQNPIYQIEALMHHEGVPGHHLQIAIAMELDGLPLFRRLDICNAHAEGWALYAEKFPKELGFYQDPYADFGRLSMEAWRAARLVVDPGIHHQGWSRDEAIRFMTENTAESPLNIAIEVDRYFVFPGQATSYAVGLIEILRLRAEAEAKLGHRFDRRQFHDTLLGHGSVPLPILSELVGDWVAARAA</sequence>
<dbReference type="Pfam" id="PF05960">
    <property type="entry name" value="DUF885"/>
    <property type="match status" value="1"/>
</dbReference>
<organism evidence="1 2">
    <name type="scientific">Aliidongia dinghuensis</name>
    <dbReference type="NCBI Taxonomy" id="1867774"/>
    <lineage>
        <taxon>Bacteria</taxon>
        <taxon>Pseudomonadati</taxon>
        <taxon>Pseudomonadota</taxon>
        <taxon>Alphaproteobacteria</taxon>
        <taxon>Rhodospirillales</taxon>
        <taxon>Dongiaceae</taxon>
        <taxon>Aliidongia</taxon>
    </lineage>
</organism>
<evidence type="ECO:0000313" key="1">
    <source>
        <dbReference type="EMBL" id="GGF34940.1"/>
    </source>
</evidence>
<dbReference type="Proteomes" id="UP000646365">
    <property type="component" value="Unassembled WGS sequence"/>
</dbReference>